<sequence>MFGSAFLGAHLMRGAAAAALLAWAIVHQTAHPWLSLGAGVAALVALRGCPMCWTVGLVETLSQGRRDPTAERADRTWLH</sequence>
<comment type="caution">
    <text evidence="1">The sequence shown here is derived from an EMBL/GenBank/DDBJ whole genome shotgun (WGS) entry which is preliminary data.</text>
</comment>
<dbReference type="AlphaFoldDB" id="A0A7V8T091"/>
<accession>A0A7V8T091</accession>
<name>A0A7V8T091_9BACT</name>
<evidence type="ECO:0000313" key="2">
    <source>
        <dbReference type="Proteomes" id="UP000567293"/>
    </source>
</evidence>
<keyword evidence="2" id="KW-1185">Reference proteome</keyword>
<proteinExistence type="predicted"/>
<evidence type="ECO:0008006" key="3">
    <source>
        <dbReference type="Google" id="ProtNLM"/>
    </source>
</evidence>
<evidence type="ECO:0000313" key="1">
    <source>
        <dbReference type="EMBL" id="MBA0089295.1"/>
    </source>
</evidence>
<organism evidence="1 2">
    <name type="scientific">Candidatus Acidiferrum panamense</name>
    <dbReference type="NCBI Taxonomy" id="2741543"/>
    <lineage>
        <taxon>Bacteria</taxon>
        <taxon>Pseudomonadati</taxon>
        <taxon>Acidobacteriota</taxon>
        <taxon>Terriglobia</taxon>
        <taxon>Candidatus Acidiferrales</taxon>
        <taxon>Candidatus Acidiferrum</taxon>
    </lineage>
</organism>
<reference evidence="1" key="1">
    <citation type="submission" date="2020-06" db="EMBL/GenBank/DDBJ databases">
        <title>Legume-microbial interactions unlock mineral nutrients during tropical forest succession.</title>
        <authorList>
            <person name="Epihov D.Z."/>
        </authorList>
    </citation>
    <scope>NUCLEOTIDE SEQUENCE [LARGE SCALE GENOMIC DNA]</scope>
    <source>
        <strain evidence="1">Pan2503</strain>
    </source>
</reference>
<dbReference type="Proteomes" id="UP000567293">
    <property type="component" value="Unassembled WGS sequence"/>
</dbReference>
<dbReference type="EMBL" id="JACDQQ010002920">
    <property type="protein sequence ID" value="MBA0089295.1"/>
    <property type="molecule type" value="Genomic_DNA"/>
</dbReference>
<gene>
    <name evidence="1" type="ORF">HRJ53_30255</name>
</gene>
<protein>
    <recommendedName>
        <fullName evidence="3">DUF2892 domain-containing protein</fullName>
    </recommendedName>
</protein>